<keyword evidence="17" id="KW-0968">Cytoplasmic vesicle</keyword>
<evidence type="ECO:0000313" key="21">
    <source>
        <dbReference type="EMBL" id="KAL3424511.1"/>
    </source>
</evidence>
<evidence type="ECO:0000313" key="22">
    <source>
        <dbReference type="Proteomes" id="UP001629113"/>
    </source>
</evidence>
<comment type="caution">
    <text evidence="21">The sequence shown here is derived from an EMBL/GenBank/DDBJ whole genome shotgun (WGS) entry which is preliminary data.</text>
</comment>
<keyword evidence="14" id="KW-0496">Mitochondrion</keyword>
<evidence type="ECO:0000256" key="12">
    <source>
        <dbReference type="ARBA" id="ARBA00023006"/>
    </source>
</evidence>
<comment type="subcellular location">
    <subcellularLocation>
        <location evidence="2">Cytoplasmic vesicle membrane</location>
        <topology evidence="2">Single-pass type I membrane protein</topology>
    </subcellularLocation>
    <subcellularLocation>
        <location evidence="4">Golgi apparatus membrane</location>
        <topology evidence="4">Single-pass type I membrane protein</topology>
    </subcellularLocation>
    <subcellularLocation>
        <location evidence="1">Mitochondrion membrane</location>
        <topology evidence="1">Single-pass membrane protein</topology>
    </subcellularLocation>
    <subcellularLocation>
        <location evidence="3">Preautophagosomal structure membrane</location>
        <topology evidence="3">Single-pass type I membrane protein</topology>
    </subcellularLocation>
</comment>
<evidence type="ECO:0000256" key="4">
    <source>
        <dbReference type="ARBA" id="ARBA00004614"/>
    </source>
</evidence>
<feature type="transmembrane region" description="Helical" evidence="18">
    <location>
        <begin position="255"/>
        <end position="275"/>
    </location>
</feature>
<evidence type="ECO:0000256" key="5">
    <source>
        <dbReference type="ARBA" id="ARBA00005363"/>
    </source>
</evidence>
<evidence type="ECO:0000256" key="7">
    <source>
        <dbReference type="ARBA" id="ARBA00022448"/>
    </source>
</evidence>
<evidence type="ECO:0000256" key="15">
    <source>
        <dbReference type="ARBA" id="ARBA00023136"/>
    </source>
</evidence>
<name>A0ABR4PMF2_9HELO</name>
<dbReference type="PROSITE" id="PS51914">
    <property type="entry name" value="MRH"/>
    <property type="match status" value="1"/>
</dbReference>
<dbReference type="PANTHER" id="PTHR15071">
    <property type="entry name" value="MANNOSE-6-PHOSPHATE RECEPTOR FAMILY MEMBER"/>
    <property type="match status" value="1"/>
</dbReference>
<keyword evidence="22" id="KW-1185">Reference proteome</keyword>
<evidence type="ECO:0000256" key="3">
    <source>
        <dbReference type="ARBA" id="ARBA00004472"/>
    </source>
</evidence>
<dbReference type="EMBL" id="JBFCZG010000003">
    <property type="protein sequence ID" value="KAL3424511.1"/>
    <property type="molecule type" value="Genomic_DNA"/>
</dbReference>
<keyword evidence="16" id="KW-1015">Disulfide bond</keyword>
<keyword evidence="8 18" id="KW-0812">Transmembrane</keyword>
<evidence type="ECO:0000256" key="18">
    <source>
        <dbReference type="SAM" id="Phobius"/>
    </source>
</evidence>
<evidence type="ECO:0000256" key="1">
    <source>
        <dbReference type="ARBA" id="ARBA00004304"/>
    </source>
</evidence>
<organism evidence="21 22">
    <name type="scientific">Phlyctema vagabunda</name>
    <dbReference type="NCBI Taxonomy" id="108571"/>
    <lineage>
        <taxon>Eukaryota</taxon>
        <taxon>Fungi</taxon>
        <taxon>Dikarya</taxon>
        <taxon>Ascomycota</taxon>
        <taxon>Pezizomycotina</taxon>
        <taxon>Leotiomycetes</taxon>
        <taxon>Helotiales</taxon>
        <taxon>Dermateaceae</taxon>
        <taxon>Phlyctema</taxon>
    </lineage>
</organism>
<evidence type="ECO:0000256" key="10">
    <source>
        <dbReference type="ARBA" id="ARBA00022927"/>
    </source>
</evidence>
<evidence type="ECO:0000256" key="17">
    <source>
        <dbReference type="ARBA" id="ARBA00023329"/>
    </source>
</evidence>
<feature type="signal peptide" evidence="19">
    <location>
        <begin position="1"/>
        <end position="24"/>
    </location>
</feature>
<dbReference type="SUPFAM" id="SSF50911">
    <property type="entry name" value="Mannose 6-phosphate receptor domain"/>
    <property type="match status" value="1"/>
</dbReference>
<protein>
    <recommendedName>
        <fullName evidence="6">Autophagy-related protein 27</fullName>
    </recommendedName>
</protein>
<evidence type="ECO:0000256" key="13">
    <source>
        <dbReference type="ARBA" id="ARBA00023034"/>
    </source>
</evidence>
<keyword evidence="11 18" id="KW-1133">Transmembrane helix</keyword>
<dbReference type="InterPro" id="IPR018939">
    <property type="entry name" value="Autophagy-rel_prot_27"/>
</dbReference>
<feature type="domain" description="MRH" evidence="20">
    <location>
        <begin position="28"/>
        <end position="242"/>
    </location>
</feature>
<keyword evidence="15 18" id="KW-0472">Membrane</keyword>
<dbReference type="Proteomes" id="UP001629113">
    <property type="component" value="Unassembled WGS sequence"/>
</dbReference>
<dbReference type="Pfam" id="PF09451">
    <property type="entry name" value="ATG27"/>
    <property type="match status" value="1"/>
</dbReference>
<evidence type="ECO:0000256" key="16">
    <source>
        <dbReference type="ARBA" id="ARBA00023157"/>
    </source>
</evidence>
<gene>
    <name evidence="21" type="ORF">PVAG01_03792</name>
</gene>
<sequence>MRIPNTSADTALLSALLFPFLTAALGNIDCHHVRVDKTSFDLSELEGPQSVIHSQDQGVSFLNTTYTIDICKPLTRAGNVPKEDQCPGGTRLCGIERVINKEEKKSVLEKVIPIAGQLKDQGGGDLDAKWTLLSNSPSNSDTDKEGLRVEMGGGFFGKGKDKKSQKAIIEFLCDKERTGLENNWKSEDEYSAKTKREEDEGDEKEPLVDDKDLPSLTFLSYDNKDSTDILRLQWRTKYACEGAKEEKDAERAGHWGFFTWFIIIAFLSTAAYLIFGSWLNYNRYGARGWDLLPHGDTIRDVPYLFKDWMRRVVNTVQGSGSRGGYAAV</sequence>
<evidence type="ECO:0000256" key="9">
    <source>
        <dbReference type="ARBA" id="ARBA00022729"/>
    </source>
</evidence>
<feature type="chain" id="PRO_5047523091" description="Autophagy-related protein 27" evidence="19">
    <location>
        <begin position="25"/>
        <end position="328"/>
    </location>
</feature>
<keyword evidence="7" id="KW-0813">Transport</keyword>
<dbReference type="InterPro" id="IPR044865">
    <property type="entry name" value="MRH_dom"/>
</dbReference>
<proteinExistence type="inferred from homology"/>
<keyword evidence="10" id="KW-0653">Protein transport</keyword>
<evidence type="ECO:0000256" key="2">
    <source>
        <dbReference type="ARBA" id="ARBA00004358"/>
    </source>
</evidence>
<reference evidence="21 22" key="1">
    <citation type="submission" date="2024-06" db="EMBL/GenBank/DDBJ databases">
        <title>Complete genome of Phlyctema vagabunda strain 19-DSS-EL-015.</title>
        <authorList>
            <person name="Fiorenzani C."/>
        </authorList>
    </citation>
    <scope>NUCLEOTIDE SEQUENCE [LARGE SCALE GENOMIC DNA]</scope>
    <source>
        <strain evidence="21 22">19-DSS-EL-015</strain>
    </source>
</reference>
<evidence type="ECO:0000256" key="11">
    <source>
        <dbReference type="ARBA" id="ARBA00022989"/>
    </source>
</evidence>
<keyword evidence="12" id="KW-0072">Autophagy</keyword>
<evidence type="ECO:0000256" key="8">
    <source>
        <dbReference type="ARBA" id="ARBA00022692"/>
    </source>
</evidence>
<dbReference type="InterPro" id="IPR009011">
    <property type="entry name" value="Man6P_isomerase_rcpt-bd_dom_sf"/>
</dbReference>
<comment type="similarity">
    <text evidence="5">Belongs to the ATG27 family.</text>
</comment>
<evidence type="ECO:0000256" key="6">
    <source>
        <dbReference type="ARBA" id="ARBA00013776"/>
    </source>
</evidence>
<evidence type="ECO:0000256" key="19">
    <source>
        <dbReference type="SAM" id="SignalP"/>
    </source>
</evidence>
<keyword evidence="9 19" id="KW-0732">Signal</keyword>
<dbReference type="Gene3D" id="2.70.130.10">
    <property type="entry name" value="Mannose-6-phosphate receptor binding domain"/>
    <property type="match status" value="1"/>
</dbReference>
<dbReference type="PANTHER" id="PTHR15071:SF13">
    <property type="entry name" value="AUTOPHAGY-RELATED PROTEIN 27"/>
    <property type="match status" value="1"/>
</dbReference>
<accession>A0ABR4PMF2</accession>
<evidence type="ECO:0000256" key="14">
    <source>
        <dbReference type="ARBA" id="ARBA00023128"/>
    </source>
</evidence>
<keyword evidence="13" id="KW-0333">Golgi apparatus</keyword>
<evidence type="ECO:0000259" key="20">
    <source>
        <dbReference type="PROSITE" id="PS51914"/>
    </source>
</evidence>